<evidence type="ECO:0000259" key="3">
    <source>
        <dbReference type="Pfam" id="PF02309"/>
    </source>
</evidence>
<keyword evidence="1" id="KW-0539">Nucleus</keyword>
<dbReference type="InterPro" id="IPR033389">
    <property type="entry name" value="AUX/IAA_dom"/>
</dbReference>
<feature type="compositionally biased region" description="Low complexity" evidence="2">
    <location>
        <begin position="1"/>
        <end position="19"/>
    </location>
</feature>
<keyword evidence="1" id="KW-0678">Repressor</keyword>
<feature type="compositionally biased region" description="Basic and acidic residues" evidence="2">
    <location>
        <begin position="21"/>
        <end position="32"/>
    </location>
</feature>
<dbReference type="AlphaFoldDB" id="A0AAD8X133"/>
<gene>
    <name evidence="4" type="ORF">QYE76_046456</name>
</gene>
<dbReference type="EMBL" id="JAUUTY010000002">
    <property type="protein sequence ID" value="KAK1685608.1"/>
    <property type="molecule type" value="Genomic_DNA"/>
</dbReference>
<keyword evidence="1" id="KW-0927">Auxin signaling pathway</keyword>
<evidence type="ECO:0000313" key="5">
    <source>
        <dbReference type="Proteomes" id="UP001231189"/>
    </source>
</evidence>
<proteinExistence type="inferred from homology"/>
<dbReference type="Proteomes" id="UP001231189">
    <property type="component" value="Unassembled WGS sequence"/>
</dbReference>
<accession>A0AAD8X133</accession>
<comment type="function">
    <text evidence="1">Aux/IAA proteins are short-lived transcriptional factors that function as repressors of early auxin response genes at low auxin concentrations.</text>
</comment>
<organism evidence="4 5">
    <name type="scientific">Lolium multiflorum</name>
    <name type="common">Italian ryegrass</name>
    <name type="synonym">Lolium perenne subsp. multiflorum</name>
    <dbReference type="NCBI Taxonomy" id="4521"/>
    <lineage>
        <taxon>Eukaryota</taxon>
        <taxon>Viridiplantae</taxon>
        <taxon>Streptophyta</taxon>
        <taxon>Embryophyta</taxon>
        <taxon>Tracheophyta</taxon>
        <taxon>Spermatophyta</taxon>
        <taxon>Magnoliopsida</taxon>
        <taxon>Liliopsida</taxon>
        <taxon>Poales</taxon>
        <taxon>Poaceae</taxon>
        <taxon>BOP clade</taxon>
        <taxon>Pooideae</taxon>
        <taxon>Poodae</taxon>
        <taxon>Poeae</taxon>
        <taxon>Poeae Chloroplast Group 2 (Poeae type)</taxon>
        <taxon>Loliodinae</taxon>
        <taxon>Loliinae</taxon>
        <taxon>Lolium</taxon>
    </lineage>
</organism>
<dbReference type="Pfam" id="PF02309">
    <property type="entry name" value="AUX_IAA"/>
    <property type="match status" value="1"/>
</dbReference>
<comment type="similarity">
    <text evidence="1">Belongs to the Aux/IAA family.</text>
</comment>
<dbReference type="GO" id="GO:0005634">
    <property type="term" value="C:nucleus"/>
    <property type="evidence" value="ECO:0007669"/>
    <property type="project" value="UniProtKB-SubCell"/>
</dbReference>
<feature type="domain" description="AUX/IAA" evidence="3">
    <location>
        <begin position="16"/>
        <end position="115"/>
    </location>
</feature>
<keyword evidence="1" id="KW-0805">Transcription regulation</keyword>
<keyword evidence="5" id="KW-1185">Reference proteome</keyword>
<evidence type="ECO:0000256" key="1">
    <source>
        <dbReference type="RuleBase" id="RU004549"/>
    </source>
</evidence>
<comment type="caution">
    <text evidence="4">The sequence shown here is derived from an EMBL/GenBank/DDBJ whole genome shotgun (WGS) entry which is preliminary data.</text>
</comment>
<name>A0AAD8X133_LOLMU</name>
<evidence type="ECO:0000313" key="4">
    <source>
        <dbReference type="EMBL" id="KAK1685608.1"/>
    </source>
</evidence>
<protein>
    <recommendedName>
        <fullName evidence="1">Auxin-responsive protein</fullName>
    </recommendedName>
</protein>
<comment type="subunit">
    <text evidence="1">Homodimers and heterodimers.</text>
</comment>
<comment type="subcellular location">
    <subcellularLocation>
        <location evidence="1">Nucleus</location>
    </subcellularLocation>
</comment>
<evidence type="ECO:0000256" key="2">
    <source>
        <dbReference type="SAM" id="MobiDB-lite"/>
    </source>
</evidence>
<keyword evidence="1" id="KW-0804">Transcription</keyword>
<dbReference type="GO" id="GO:0009734">
    <property type="term" value="P:auxin-activated signaling pathway"/>
    <property type="evidence" value="ECO:0007669"/>
    <property type="project" value="UniProtKB-UniRule"/>
</dbReference>
<reference evidence="4" key="1">
    <citation type="submission" date="2023-07" db="EMBL/GenBank/DDBJ databases">
        <title>A chromosome-level genome assembly of Lolium multiflorum.</title>
        <authorList>
            <person name="Chen Y."/>
            <person name="Copetti D."/>
            <person name="Kolliker R."/>
            <person name="Studer B."/>
        </authorList>
    </citation>
    <scope>NUCLEOTIDE SEQUENCE</scope>
    <source>
        <strain evidence="4">02402/16</strain>
        <tissue evidence="4">Leaf</tissue>
    </source>
</reference>
<sequence length="134" mass="15025">MTRAAAPTTASATAAVTAKSKNKEKEKSEKEASLQVEQGGTISRSSIYFAQATGWPLVRAYRRNTFHAAVAAKKAEKLFLKVRIDGVPYISKVALRMYKGVKLYLLPEIFNQFKNHIRSKEPRSLDDSHQIKSR</sequence>
<feature type="region of interest" description="Disordered" evidence="2">
    <location>
        <begin position="1"/>
        <end position="38"/>
    </location>
</feature>